<evidence type="ECO:0000313" key="8">
    <source>
        <dbReference type="Proteomes" id="UP000580130"/>
    </source>
</evidence>
<keyword evidence="2" id="KW-0175">Coiled coil</keyword>
<feature type="coiled-coil region" evidence="2">
    <location>
        <begin position="29"/>
        <end position="91"/>
    </location>
</feature>
<protein>
    <submittedName>
        <fullName evidence="7">Peptidoglycan DD-metalloendopeptidase family protein</fullName>
    </submittedName>
</protein>
<feature type="domain" description="Peptidoglycan hydrolase PcsB coiled-coil" evidence="6">
    <location>
        <begin position="92"/>
        <end position="157"/>
    </location>
</feature>
<dbReference type="RefSeq" id="WP_168933332.1">
    <property type="nucleotide sequence ID" value="NZ_JABAFX010000008.1"/>
</dbReference>
<feature type="chain" id="PRO_5032328454" evidence="4">
    <location>
        <begin position="27"/>
        <end position="390"/>
    </location>
</feature>
<organism evidence="7 8">
    <name type="scientific">Dorea formicigenerans</name>
    <dbReference type="NCBI Taxonomy" id="39486"/>
    <lineage>
        <taxon>Bacteria</taxon>
        <taxon>Bacillati</taxon>
        <taxon>Bacillota</taxon>
        <taxon>Clostridia</taxon>
        <taxon>Lachnospirales</taxon>
        <taxon>Lachnospiraceae</taxon>
        <taxon>Dorea</taxon>
    </lineage>
</organism>
<dbReference type="Pfam" id="PF24568">
    <property type="entry name" value="CC_PcsB"/>
    <property type="match status" value="1"/>
</dbReference>
<dbReference type="InterPro" id="IPR016047">
    <property type="entry name" value="M23ase_b-sheet_dom"/>
</dbReference>
<dbReference type="EMBL" id="JABAFX010000008">
    <property type="protein sequence ID" value="NME56767.1"/>
    <property type="molecule type" value="Genomic_DNA"/>
</dbReference>
<feature type="compositionally biased region" description="Low complexity" evidence="3">
    <location>
        <begin position="228"/>
        <end position="240"/>
    </location>
</feature>
<feature type="domain" description="M23ase beta-sheet core" evidence="5">
    <location>
        <begin position="279"/>
        <end position="373"/>
    </location>
</feature>
<evidence type="ECO:0000259" key="6">
    <source>
        <dbReference type="Pfam" id="PF24568"/>
    </source>
</evidence>
<dbReference type="Gene3D" id="2.70.70.10">
    <property type="entry name" value="Glucose Permease (Domain IIA)"/>
    <property type="match status" value="1"/>
</dbReference>
<name>A0A848CP39_9FIRM</name>
<dbReference type="GO" id="GO:0004222">
    <property type="term" value="F:metalloendopeptidase activity"/>
    <property type="evidence" value="ECO:0007669"/>
    <property type="project" value="TreeGrafter"/>
</dbReference>
<evidence type="ECO:0000256" key="2">
    <source>
        <dbReference type="SAM" id="Coils"/>
    </source>
</evidence>
<dbReference type="SUPFAM" id="SSF51261">
    <property type="entry name" value="Duplicated hybrid motif"/>
    <property type="match status" value="1"/>
</dbReference>
<dbReference type="Proteomes" id="UP000580130">
    <property type="component" value="Unassembled WGS sequence"/>
</dbReference>
<evidence type="ECO:0000256" key="4">
    <source>
        <dbReference type="SAM" id="SignalP"/>
    </source>
</evidence>
<dbReference type="Pfam" id="PF01551">
    <property type="entry name" value="Peptidase_M23"/>
    <property type="match status" value="1"/>
</dbReference>
<dbReference type="InterPro" id="IPR011055">
    <property type="entry name" value="Dup_hybrid_motif"/>
</dbReference>
<gene>
    <name evidence="7" type="ORF">HF855_04810</name>
</gene>
<evidence type="ECO:0000256" key="3">
    <source>
        <dbReference type="SAM" id="MobiDB-lite"/>
    </source>
</evidence>
<feature type="compositionally biased region" description="Basic and acidic residues" evidence="3">
    <location>
        <begin position="217"/>
        <end position="227"/>
    </location>
</feature>
<feature type="region of interest" description="Disordered" evidence="3">
    <location>
        <begin position="213"/>
        <end position="240"/>
    </location>
</feature>
<dbReference type="PANTHER" id="PTHR21666">
    <property type="entry name" value="PEPTIDASE-RELATED"/>
    <property type="match status" value="1"/>
</dbReference>
<dbReference type="PANTHER" id="PTHR21666:SF270">
    <property type="entry name" value="MUREIN HYDROLASE ACTIVATOR ENVC"/>
    <property type="match status" value="1"/>
</dbReference>
<feature type="signal peptide" evidence="4">
    <location>
        <begin position="1"/>
        <end position="26"/>
    </location>
</feature>
<reference evidence="7 8" key="1">
    <citation type="submission" date="2020-04" db="EMBL/GenBank/DDBJ databases">
        <authorList>
            <person name="Hitch T.C.A."/>
            <person name="Wylensek D."/>
            <person name="Clavel T."/>
        </authorList>
    </citation>
    <scope>NUCLEOTIDE SEQUENCE [LARGE SCALE GENOMIC DNA]</scope>
    <source>
        <strain evidence="7 8">BSM-383-APC-5F</strain>
    </source>
</reference>
<dbReference type="InterPro" id="IPR050570">
    <property type="entry name" value="Cell_wall_metabolism_enzyme"/>
</dbReference>
<comment type="caution">
    <text evidence="7">The sequence shown here is derived from an EMBL/GenBank/DDBJ whole genome shotgun (WGS) entry which is preliminary data.</text>
</comment>
<sequence>MIKGKKIISALLIGTLCLGMSTQVRAAEIDDTKQKAEELQKQKEAAESEQKSLETQLMAIVSEMEDTKNQISQKEEELGQKEEELFEAQAQENDQYESMKKRIKYMYENGNTKFVDILCQSKDISEFLNNAEYISTISSYDREQLVEYQQIRKKVQEQQTALEEEYAKLEDLQNDLIAKQTNVESLKASKESEISSISGELEQTNQKLAELQAAAEEAARKQKEKEAAAAAAKKNNNSGSAGGAVVSGNGMFTHPCPGYSRISSTFGYRNAPLAGASTNHKGVDFAASTGTPIYAAAAGTVTSAGYSGKAGNLIIINHGNGLLTYYMHCNTIFVSAGQKVSKGQNIGQVGTTGNSTGPHLHFQVMNNGTPVNPMNYLEKNKLLAGLQRRS</sequence>
<keyword evidence="1 4" id="KW-0732">Signal</keyword>
<dbReference type="Gene3D" id="6.10.250.3150">
    <property type="match status" value="1"/>
</dbReference>
<proteinExistence type="predicted"/>
<dbReference type="AlphaFoldDB" id="A0A848CP39"/>
<evidence type="ECO:0000313" key="7">
    <source>
        <dbReference type="EMBL" id="NME56767.1"/>
    </source>
</evidence>
<evidence type="ECO:0000256" key="1">
    <source>
        <dbReference type="ARBA" id="ARBA00022729"/>
    </source>
</evidence>
<evidence type="ECO:0000259" key="5">
    <source>
        <dbReference type="Pfam" id="PF01551"/>
    </source>
</evidence>
<accession>A0A848CP39</accession>
<dbReference type="CDD" id="cd12797">
    <property type="entry name" value="M23_peptidase"/>
    <property type="match status" value="1"/>
</dbReference>
<dbReference type="InterPro" id="IPR057309">
    <property type="entry name" value="PcsB_CC"/>
</dbReference>